<gene>
    <name evidence="3" type="ORF">SAMN02745124_02122</name>
</gene>
<accession>A0A1M5W786</accession>
<keyword evidence="4" id="KW-1185">Reference proteome</keyword>
<sequence>MTSEEDSDQADGRTTDDKRVTRSAADRKPSLPPSPEELQRLVSLHLGSRPERGRSSPWLTRLVSAVLAVLALLLLFALLPELGSNVR</sequence>
<organism evidence="3 4">
    <name type="scientific">Desulfofustis glycolicus DSM 9705</name>
    <dbReference type="NCBI Taxonomy" id="1121409"/>
    <lineage>
        <taxon>Bacteria</taxon>
        <taxon>Pseudomonadati</taxon>
        <taxon>Thermodesulfobacteriota</taxon>
        <taxon>Desulfobulbia</taxon>
        <taxon>Desulfobulbales</taxon>
        <taxon>Desulfocapsaceae</taxon>
        <taxon>Desulfofustis</taxon>
    </lineage>
</organism>
<reference evidence="3 4" key="1">
    <citation type="submission" date="2016-11" db="EMBL/GenBank/DDBJ databases">
        <authorList>
            <person name="Jaros S."/>
            <person name="Januszkiewicz K."/>
            <person name="Wedrychowicz H."/>
        </authorList>
    </citation>
    <scope>NUCLEOTIDE SEQUENCE [LARGE SCALE GENOMIC DNA]</scope>
    <source>
        <strain evidence="3 4">DSM 9705</strain>
    </source>
</reference>
<evidence type="ECO:0000256" key="1">
    <source>
        <dbReference type="SAM" id="MobiDB-lite"/>
    </source>
</evidence>
<evidence type="ECO:0000313" key="4">
    <source>
        <dbReference type="Proteomes" id="UP000184139"/>
    </source>
</evidence>
<protein>
    <submittedName>
        <fullName evidence="3">Uncharacterized protein</fullName>
    </submittedName>
</protein>
<dbReference type="STRING" id="1121409.SAMN02745124_02122"/>
<dbReference type="EMBL" id="FQXS01000011">
    <property type="protein sequence ID" value="SHH83340.1"/>
    <property type="molecule type" value="Genomic_DNA"/>
</dbReference>
<evidence type="ECO:0000256" key="2">
    <source>
        <dbReference type="SAM" id="Phobius"/>
    </source>
</evidence>
<keyword evidence="2" id="KW-1133">Transmembrane helix</keyword>
<name>A0A1M5W786_9BACT</name>
<proteinExistence type="predicted"/>
<evidence type="ECO:0000313" key="3">
    <source>
        <dbReference type="EMBL" id="SHH83340.1"/>
    </source>
</evidence>
<dbReference type="RefSeq" id="WP_073375859.1">
    <property type="nucleotide sequence ID" value="NZ_FQXS01000011.1"/>
</dbReference>
<keyword evidence="2" id="KW-0472">Membrane</keyword>
<keyword evidence="2" id="KW-0812">Transmembrane</keyword>
<feature type="compositionally biased region" description="Basic and acidic residues" evidence="1">
    <location>
        <begin position="10"/>
        <end position="29"/>
    </location>
</feature>
<feature type="transmembrane region" description="Helical" evidence="2">
    <location>
        <begin position="58"/>
        <end position="79"/>
    </location>
</feature>
<dbReference type="AlphaFoldDB" id="A0A1M5W786"/>
<dbReference type="Proteomes" id="UP000184139">
    <property type="component" value="Unassembled WGS sequence"/>
</dbReference>
<feature type="region of interest" description="Disordered" evidence="1">
    <location>
        <begin position="1"/>
        <end position="37"/>
    </location>
</feature>